<dbReference type="AlphaFoldDB" id="A0AAD6WZN4"/>
<dbReference type="Gene3D" id="3.90.190.10">
    <property type="entry name" value="Protein tyrosine phosphatase superfamily"/>
    <property type="match status" value="1"/>
</dbReference>
<accession>A0AAD6WZN4</accession>
<dbReference type="InterPro" id="IPR029021">
    <property type="entry name" value="Prot-tyrosine_phosphatase-like"/>
</dbReference>
<dbReference type="PROSITE" id="PS00383">
    <property type="entry name" value="TYR_PHOSPHATASE_1"/>
    <property type="match status" value="1"/>
</dbReference>
<dbReference type="InterPro" id="IPR000387">
    <property type="entry name" value="Tyr_Pase_dom"/>
</dbReference>
<reference evidence="2" key="1">
    <citation type="submission" date="2023-03" db="EMBL/GenBank/DDBJ databases">
        <title>Massive genome expansion in bonnet fungi (Mycena s.s.) driven by repeated elements and novel gene families across ecological guilds.</title>
        <authorList>
            <consortium name="Lawrence Berkeley National Laboratory"/>
            <person name="Harder C.B."/>
            <person name="Miyauchi S."/>
            <person name="Viragh M."/>
            <person name="Kuo A."/>
            <person name="Thoen E."/>
            <person name="Andreopoulos B."/>
            <person name="Lu D."/>
            <person name="Skrede I."/>
            <person name="Drula E."/>
            <person name="Henrissat B."/>
            <person name="Morin E."/>
            <person name="Kohler A."/>
            <person name="Barry K."/>
            <person name="LaButti K."/>
            <person name="Morin E."/>
            <person name="Salamov A."/>
            <person name="Lipzen A."/>
            <person name="Mereny Z."/>
            <person name="Hegedus B."/>
            <person name="Baldrian P."/>
            <person name="Stursova M."/>
            <person name="Weitz H."/>
            <person name="Taylor A."/>
            <person name="Grigoriev I.V."/>
            <person name="Nagy L.G."/>
            <person name="Martin F."/>
            <person name="Kauserud H."/>
        </authorList>
    </citation>
    <scope>NUCLEOTIDE SEQUENCE</scope>
    <source>
        <strain evidence="2">CBHHK200</strain>
    </source>
</reference>
<dbReference type="Proteomes" id="UP001218188">
    <property type="component" value="Unassembled WGS sequence"/>
</dbReference>
<dbReference type="Pfam" id="PF13350">
    <property type="entry name" value="Y_phosphatase3"/>
    <property type="match status" value="1"/>
</dbReference>
<gene>
    <name evidence="2" type="ORF">C8F04DRAFT_625325</name>
</gene>
<dbReference type="GO" id="GO:0004721">
    <property type="term" value="F:phosphoprotein phosphatase activity"/>
    <property type="evidence" value="ECO:0007669"/>
    <property type="project" value="InterPro"/>
</dbReference>
<dbReference type="EMBL" id="JARJCM010000065">
    <property type="protein sequence ID" value="KAJ7033458.1"/>
    <property type="molecule type" value="Genomic_DNA"/>
</dbReference>
<evidence type="ECO:0000313" key="2">
    <source>
        <dbReference type="EMBL" id="KAJ7033458.1"/>
    </source>
</evidence>
<organism evidence="2 3">
    <name type="scientific">Mycena alexandri</name>
    <dbReference type="NCBI Taxonomy" id="1745969"/>
    <lineage>
        <taxon>Eukaryota</taxon>
        <taxon>Fungi</taxon>
        <taxon>Dikarya</taxon>
        <taxon>Basidiomycota</taxon>
        <taxon>Agaricomycotina</taxon>
        <taxon>Agaricomycetes</taxon>
        <taxon>Agaricomycetidae</taxon>
        <taxon>Agaricales</taxon>
        <taxon>Marasmiineae</taxon>
        <taxon>Mycenaceae</taxon>
        <taxon>Mycena</taxon>
    </lineage>
</organism>
<evidence type="ECO:0000259" key="1">
    <source>
        <dbReference type="PROSITE" id="PS50056"/>
    </source>
</evidence>
<dbReference type="SUPFAM" id="SSF52799">
    <property type="entry name" value="(Phosphotyrosine protein) phosphatases II"/>
    <property type="match status" value="1"/>
</dbReference>
<dbReference type="InterPro" id="IPR016130">
    <property type="entry name" value="Tyr_Pase_AS"/>
</dbReference>
<evidence type="ECO:0000313" key="3">
    <source>
        <dbReference type="Proteomes" id="UP001218188"/>
    </source>
</evidence>
<keyword evidence="3" id="KW-1185">Reference proteome</keyword>
<proteinExistence type="predicted"/>
<dbReference type="PANTHER" id="PTHR31126:SF1">
    <property type="entry name" value="TYROSINE SPECIFIC PROTEIN PHOSPHATASES DOMAIN-CONTAINING PROTEIN"/>
    <property type="match status" value="1"/>
</dbReference>
<dbReference type="PROSITE" id="PS50056">
    <property type="entry name" value="TYR_PHOSPHATASE_2"/>
    <property type="match status" value="1"/>
</dbReference>
<sequence>MATHTFPPPFISIDGLINARSVGGFASTVSTQRDGSNLVLKPTILFRSADPSRITPRGKEQLLALGIRRVFDFRADDEIVSYKSTTPIIRGVEFFRAPVSESRAFDPVSLAVRMKEFGENELETFVTLYHEILEIGGPAFEMVLRHMLERPDEPCLIHCTAGKDRTGIFTAILLMLLGVNDEEITKEYALTAVGLEPYLPLLIERFKQQVPADVDNWEGAMKMASSRPATMVATLKMVREKYGTAEGWVTSHTTLTKGDVFALRRNFVVEA</sequence>
<protein>
    <submittedName>
        <fullName evidence="2">Protein-tyrosine phosphatase-like protein</fullName>
    </submittedName>
</protein>
<feature type="domain" description="Tyrosine specific protein phosphatases" evidence="1">
    <location>
        <begin position="123"/>
        <end position="210"/>
    </location>
</feature>
<dbReference type="InterPro" id="IPR026893">
    <property type="entry name" value="Tyr/Ser_Pase_IphP-type"/>
</dbReference>
<dbReference type="PANTHER" id="PTHR31126">
    <property type="entry name" value="TYROSINE-PROTEIN PHOSPHATASE"/>
    <property type="match status" value="1"/>
</dbReference>
<name>A0AAD6WZN4_9AGAR</name>
<comment type="caution">
    <text evidence="2">The sequence shown here is derived from an EMBL/GenBank/DDBJ whole genome shotgun (WGS) entry which is preliminary data.</text>
</comment>